<accession>A0AAW9QN47</accession>
<keyword evidence="17 21" id="KW-0472">Membrane</keyword>
<dbReference type="InterPro" id="IPR027256">
    <property type="entry name" value="P-typ_ATPase_IB"/>
</dbReference>
<comment type="catalytic activity">
    <reaction evidence="18">
        <text>Cu(+)(in) + ATP + H2O = Cu(+)(out) + ADP + phosphate + H(+)</text>
        <dbReference type="Rhea" id="RHEA:25792"/>
        <dbReference type="ChEBI" id="CHEBI:15377"/>
        <dbReference type="ChEBI" id="CHEBI:15378"/>
        <dbReference type="ChEBI" id="CHEBI:30616"/>
        <dbReference type="ChEBI" id="CHEBI:43474"/>
        <dbReference type="ChEBI" id="CHEBI:49552"/>
        <dbReference type="ChEBI" id="CHEBI:456216"/>
        <dbReference type="EC" id="7.2.2.8"/>
    </reaction>
</comment>
<keyword evidence="13" id="KW-1278">Translocase</keyword>
<dbReference type="SUPFAM" id="SSF56784">
    <property type="entry name" value="HAD-like"/>
    <property type="match status" value="1"/>
</dbReference>
<comment type="function">
    <text evidence="19">May play a role in the osmotic adaptation.</text>
</comment>
<keyword evidence="9 21" id="KW-0547">Nucleotide-binding</keyword>
<keyword evidence="7 21" id="KW-0812">Transmembrane</keyword>
<protein>
    <recommendedName>
        <fullName evidence="20">Probable copper-transporting ATPase PacS</fullName>
        <ecNumber evidence="3">7.2.2.8</ecNumber>
    </recommendedName>
</protein>
<evidence type="ECO:0000256" key="1">
    <source>
        <dbReference type="ARBA" id="ARBA00004651"/>
    </source>
</evidence>
<dbReference type="InterPro" id="IPR023298">
    <property type="entry name" value="ATPase_P-typ_TM_dom_sf"/>
</dbReference>
<dbReference type="InterPro" id="IPR001757">
    <property type="entry name" value="P_typ_ATPase"/>
</dbReference>
<evidence type="ECO:0000256" key="12">
    <source>
        <dbReference type="ARBA" id="ARBA00022842"/>
    </source>
</evidence>
<organism evidence="23 24">
    <name type="scientific">Pannus brasiliensis CCIBt3594</name>
    <dbReference type="NCBI Taxonomy" id="1427578"/>
    <lineage>
        <taxon>Bacteria</taxon>
        <taxon>Bacillati</taxon>
        <taxon>Cyanobacteriota</taxon>
        <taxon>Cyanophyceae</taxon>
        <taxon>Oscillatoriophycideae</taxon>
        <taxon>Chroococcales</taxon>
        <taxon>Microcystaceae</taxon>
        <taxon>Pannus</taxon>
    </lineage>
</organism>
<evidence type="ECO:0000256" key="17">
    <source>
        <dbReference type="ARBA" id="ARBA00023136"/>
    </source>
</evidence>
<dbReference type="Pfam" id="PF00122">
    <property type="entry name" value="E1-E2_ATPase"/>
    <property type="match status" value="1"/>
</dbReference>
<evidence type="ECO:0000313" key="23">
    <source>
        <dbReference type="EMBL" id="MEG3439215.1"/>
    </source>
</evidence>
<reference evidence="23 24" key="1">
    <citation type="submission" date="2024-01" db="EMBL/GenBank/DDBJ databases">
        <title>Genomic insights into the taxonomy and metabolism of the cyanobacterium Pannus brasiliensis CCIBt3594.</title>
        <authorList>
            <person name="Machado M."/>
            <person name="Botero N.B."/>
            <person name="Andreote A.P.D."/>
            <person name="Feitosa A.M.T."/>
            <person name="Popin R."/>
            <person name="Sivonen K."/>
            <person name="Fiore M.F."/>
        </authorList>
    </citation>
    <scope>NUCLEOTIDE SEQUENCE [LARGE SCALE GENOMIC DNA]</scope>
    <source>
        <strain evidence="23 24">CCIBt3594</strain>
    </source>
</reference>
<dbReference type="FunFam" id="2.70.150.10:FF:000002">
    <property type="entry name" value="Copper-transporting ATPase 1, putative"/>
    <property type="match status" value="1"/>
</dbReference>
<dbReference type="SFLD" id="SFLDG00002">
    <property type="entry name" value="C1.7:_P-type_atpase_like"/>
    <property type="match status" value="1"/>
</dbReference>
<dbReference type="Gene3D" id="2.70.150.10">
    <property type="entry name" value="Calcium-transporting ATPase, cytoplasmic transduction domain A"/>
    <property type="match status" value="1"/>
</dbReference>
<keyword evidence="6" id="KW-0597">Phosphoprotein</keyword>
<name>A0AAW9QN47_9CHRO</name>
<dbReference type="GO" id="GO:0005507">
    <property type="term" value="F:copper ion binding"/>
    <property type="evidence" value="ECO:0007669"/>
    <property type="project" value="TreeGrafter"/>
</dbReference>
<dbReference type="FunFam" id="3.30.70.100:FF:000005">
    <property type="entry name" value="Copper-exporting P-type ATPase A"/>
    <property type="match status" value="1"/>
</dbReference>
<dbReference type="Gene3D" id="3.40.50.1000">
    <property type="entry name" value="HAD superfamily/HAD-like"/>
    <property type="match status" value="1"/>
</dbReference>
<comment type="subcellular location">
    <subcellularLocation>
        <location evidence="1">Cell membrane</location>
        <topology evidence="1">Multi-pass membrane protein</topology>
    </subcellularLocation>
</comment>
<feature type="transmembrane region" description="Helical" evidence="21">
    <location>
        <begin position="339"/>
        <end position="360"/>
    </location>
</feature>
<evidence type="ECO:0000256" key="18">
    <source>
        <dbReference type="ARBA" id="ARBA00049289"/>
    </source>
</evidence>
<evidence type="ECO:0000256" key="10">
    <source>
        <dbReference type="ARBA" id="ARBA00022796"/>
    </source>
</evidence>
<dbReference type="EC" id="7.2.2.8" evidence="3"/>
<evidence type="ECO:0000256" key="7">
    <source>
        <dbReference type="ARBA" id="ARBA00022692"/>
    </source>
</evidence>
<dbReference type="SUPFAM" id="SSF81665">
    <property type="entry name" value="Calcium ATPase, transmembrane domain M"/>
    <property type="match status" value="1"/>
</dbReference>
<evidence type="ECO:0000256" key="5">
    <source>
        <dbReference type="ARBA" id="ARBA00022475"/>
    </source>
</evidence>
<evidence type="ECO:0000256" key="16">
    <source>
        <dbReference type="ARBA" id="ARBA00023065"/>
    </source>
</evidence>
<dbReference type="InterPro" id="IPR036163">
    <property type="entry name" value="HMA_dom_sf"/>
</dbReference>
<evidence type="ECO:0000259" key="22">
    <source>
        <dbReference type="PROSITE" id="PS50846"/>
    </source>
</evidence>
<feature type="domain" description="HMA" evidence="22">
    <location>
        <begin position="1"/>
        <end position="67"/>
    </location>
</feature>
<feature type="transmembrane region" description="Helical" evidence="21">
    <location>
        <begin position="187"/>
        <end position="205"/>
    </location>
</feature>
<dbReference type="GO" id="GO:0140581">
    <property type="term" value="F:P-type monovalent copper transporter activity"/>
    <property type="evidence" value="ECO:0007669"/>
    <property type="project" value="UniProtKB-EC"/>
</dbReference>
<dbReference type="GO" id="GO:0005524">
    <property type="term" value="F:ATP binding"/>
    <property type="evidence" value="ECO:0007669"/>
    <property type="project" value="UniProtKB-UniRule"/>
</dbReference>
<dbReference type="InterPro" id="IPR006121">
    <property type="entry name" value="HMA_dom"/>
</dbReference>
<evidence type="ECO:0000256" key="20">
    <source>
        <dbReference type="ARBA" id="ARBA00072218"/>
    </source>
</evidence>
<feature type="transmembrane region" description="Helical" evidence="21">
    <location>
        <begin position="684"/>
        <end position="706"/>
    </location>
</feature>
<dbReference type="InterPro" id="IPR036412">
    <property type="entry name" value="HAD-like_sf"/>
</dbReference>
<evidence type="ECO:0000256" key="11">
    <source>
        <dbReference type="ARBA" id="ARBA00022840"/>
    </source>
</evidence>
<evidence type="ECO:0000256" key="3">
    <source>
        <dbReference type="ARBA" id="ARBA00012517"/>
    </source>
</evidence>
<keyword evidence="8 21" id="KW-0479">Metal-binding</keyword>
<dbReference type="GO" id="GO:0055070">
    <property type="term" value="P:copper ion homeostasis"/>
    <property type="evidence" value="ECO:0007669"/>
    <property type="project" value="TreeGrafter"/>
</dbReference>
<evidence type="ECO:0000256" key="8">
    <source>
        <dbReference type="ARBA" id="ARBA00022723"/>
    </source>
</evidence>
<dbReference type="InterPro" id="IPR059000">
    <property type="entry name" value="ATPase_P-type_domA"/>
</dbReference>
<dbReference type="FunFam" id="3.40.50.1000:FF:000144">
    <property type="entry name" value="copper-transporting ATPase 1 isoform X2"/>
    <property type="match status" value="1"/>
</dbReference>
<keyword evidence="10" id="KW-0187">Copper transport</keyword>
<dbReference type="NCBIfam" id="TIGR01494">
    <property type="entry name" value="ATPase_P-type"/>
    <property type="match status" value="1"/>
</dbReference>
<dbReference type="Proteomes" id="UP001328733">
    <property type="component" value="Unassembled WGS sequence"/>
</dbReference>
<evidence type="ECO:0000313" key="24">
    <source>
        <dbReference type="Proteomes" id="UP001328733"/>
    </source>
</evidence>
<dbReference type="PRINTS" id="PR00943">
    <property type="entry name" value="CUATPASE"/>
</dbReference>
<dbReference type="Gene3D" id="3.40.1110.10">
    <property type="entry name" value="Calcium-transporting ATPase, cytoplasmic domain N"/>
    <property type="match status" value="1"/>
</dbReference>
<keyword evidence="14 21" id="KW-1133">Transmembrane helix</keyword>
<dbReference type="PRINTS" id="PR00119">
    <property type="entry name" value="CATATPASE"/>
</dbReference>
<evidence type="ECO:0000256" key="14">
    <source>
        <dbReference type="ARBA" id="ARBA00022989"/>
    </source>
</evidence>
<comment type="caution">
    <text evidence="23">The sequence shown here is derived from an EMBL/GenBank/DDBJ whole genome shotgun (WGS) entry which is preliminary data.</text>
</comment>
<dbReference type="Gene3D" id="3.30.70.100">
    <property type="match status" value="1"/>
</dbReference>
<evidence type="ECO:0000256" key="9">
    <source>
        <dbReference type="ARBA" id="ARBA00022741"/>
    </source>
</evidence>
<keyword evidence="11 21" id="KW-0067">ATP-binding</keyword>
<gene>
    <name evidence="23" type="ORF">V0288_18965</name>
</gene>
<evidence type="ECO:0000256" key="15">
    <source>
        <dbReference type="ARBA" id="ARBA00023008"/>
    </source>
</evidence>
<dbReference type="SUPFAM" id="SSF55008">
    <property type="entry name" value="HMA, heavy metal-associated domain"/>
    <property type="match status" value="1"/>
</dbReference>
<dbReference type="GO" id="GO:0005886">
    <property type="term" value="C:plasma membrane"/>
    <property type="evidence" value="ECO:0007669"/>
    <property type="project" value="UniProtKB-SubCell"/>
</dbReference>
<feature type="transmembrane region" description="Helical" evidence="21">
    <location>
        <begin position="116"/>
        <end position="135"/>
    </location>
</feature>
<evidence type="ECO:0000256" key="19">
    <source>
        <dbReference type="ARBA" id="ARBA00056348"/>
    </source>
</evidence>
<dbReference type="GO" id="GO:0016887">
    <property type="term" value="F:ATP hydrolysis activity"/>
    <property type="evidence" value="ECO:0007669"/>
    <property type="project" value="InterPro"/>
</dbReference>
<keyword evidence="12" id="KW-0460">Magnesium</keyword>
<dbReference type="Pfam" id="PF00403">
    <property type="entry name" value="HMA"/>
    <property type="match status" value="1"/>
</dbReference>
<dbReference type="SFLD" id="SFLDS00003">
    <property type="entry name" value="Haloacid_Dehalogenase"/>
    <property type="match status" value="1"/>
</dbReference>
<dbReference type="NCBIfam" id="TIGR01525">
    <property type="entry name" value="ATPase-IB_hvy"/>
    <property type="match status" value="1"/>
</dbReference>
<dbReference type="CDD" id="cd02094">
    <property type="entry name" value="P-type_ATPase_Cu-like"/>
    <property type="match status" value="1"/>
</dbReference>
<dbReference type="SUPFAM" id="SSF81653">
    <property type="entry name" value="Calcium ATPase, transduction domain A"/>
    <property type="match status" value="1"/>
</dbReference>
<evidence type="ECO:0000256" key="21">
    <source>
        <dbReference type="RuleBase" id="RU362081"/>
    </source>
</evidence>
<dbReference type="InterPro" id="IPR023299">
    <property type="entry name" value="ATPase_P-typ_cyto_dom_N"/>
</dbReference>
<dbReference type="Pfam" id="PF00702">
    <property type="entry name" value="Hydrolase"/>
    <property type="match status" value="1"/>
</dbReference>
<dbReference type="PROSITE" id="PS00154">
    <property type="entry name" value="ATPASE_E1_E2"/>
    <property type="match status" value="1"/>
</dbReference>
<dbReference type="AlphaFoldDB" id="A0AAW9QN47"/>
<keyword evidence="4" id="KW-0813">Transport</keyword>
<evidence type="ECO:0000256" key="2">
    <source>
        <dbReference type="ARBA" id="ARBA00006024"/>
    </source>
</evidence>
<feature type="transmembrane region" description="Helical" evidence="21">
    <location>
        <begin position="712"/>
        <end position="731"/>
    </location>
</feature>
<evidence type="ECO:0000256" key="13">
    <source>
        <dbReference type="ARBA" id="ARBA00022967"/>
    </source>
</evidence>
<keyword evidence="16" id="KW-0406">Ion transport</keyword>
<feature type="transmembrane region" description="Helical" evidence="21">
    <location>
        <begin position="87"/>
        <end position="110"/>
    </location>
</feature>
<dbReference type="InterPro" id="IPR018303">
    <property type="entry name" value="ATPase_P-typ_P_site"/>
</dbReference>
<dbReference type="InterPro" id="IPR008250">
    <property type="entry name" value="ATPase_P-typ_transduc_dom_A_sf"/>
</dbReference>
<dbReference type="EMBL" id="JBAFSM010000043">
    <property type="protein sequence ID" value="MEG3439215.1"/>
    <property type="molecule type" value="Genomic_DNA"/>
</dbReference>
<dbReference type="PROSITE" id="PS50846">
    <property type="entry name" value="HMA_2"/>
    <property type="match status" value="1"/>
</dbReference>
<feature type="transmembrane region" description="Helical" evidence="21">
    <location>
        <begin position="156"/>
        <end position="175"/>
    </location>
</feature>
<dbReference type="SFLD" id="SFLDF00027">
    <property type="entry name" value="p-type_atpase"/>
    <property type="match status" value="1"/>
</dbReference>
<evidence type="ECO:0000256" key="4">
    <source>
        <dbReference type="ARBA" id="ARBA00022448"/>
    </source>
</evidence>
<feature type="transmembrane region" description="Helical" evidence="21">
    <location>
        <begin position="366"/>
        <end position="387"/>
    </location>
</feature>
<dbReference type="InterPro" id="IPR044492">
    <property type="entry name" value="P_typ_ATPase_HD_dom"/>
</dbReference>
<dbReference type="InterPro" id="IPR023214">
    <property type="entry name" value="HAD_sf"/>
</dbReference>
<keyword evidence="24" id="KW-1185">Reference proteome</keyword>
<comment type="similarity">
    <text evidence="2 21">Belongs to the cation transport ATPase (P-type) (TC 3.A.3) family. Type IB subfamily.</text>
</comment>
<dbReference type="PANTHER" id="PTHR43520">
    <property type="entry name" value="ATP7, ISOFORM B"/>
    <property type="match status" value="1"/>
</dbReference>
<dbReference type="NCBIfam" id="TIGR01511">
    <property type="entry name" value="ATPase-IB1_Cu"/>
    <property type="match status" value="1"/>
</dbReference>
<keyword evidence="15" id="KW-0186">Copper</keyword>
<sequence length="740" mass="79602">MHQTIKLGGMSCAACASAVERVTKAVPGVIDCQVNFSMERALVEYDPERTDISTIRAAIDAAGYRAFPVAKTVEAESEPKSDRTRELWIGGIASALLLVGSLPMMLGFSLPLIPEWLSHPVFQLIVATPVQFYCGRSFYIGAWKSLKNRLATMDTLVVLGTSAAYFYSLFVTLIPDIFHREGFHSHVYFEASTIIITLILFGRFLESRARKETSSAIRQLMGLQARTARVMRGNESIDLPIEEVRVGDIILVRPGEKIPVDGEVIEGSSTVDESMVTGESVPVTKAIGNEVIGATINKSGSFQFRATRVGGDTVLAQIARLVESAQASKAPIQKLADRVTAWFVPVVMIVAVITFGIWYFTTGNVTLALITMVEVLIIACPCALGLATPTSIMVGTGIGARKGILIKNAESLQLAHRITAIVLDKTGTLTEGRPTVTDYRTVNGVKDGNELSILQLAASIENRSEHPLAEAVVQYARANEVTLLDVTDIEAIAGCGIQGRAGDRIVQIGTQQWIKSLGVSIAPLESPANDWEWQLKTVVWIAVNGRLEAIVGISDALKPHAPEVVNKLKKMGLEVFLMTGDNRETADAIAREVGIRRVFSRVRPGEKALKVEALQKEGKVVAMVGDGINDAPALATADVGIAIGTGTDIAIATSDITLISGDLQGIVTAIRLSRATMANIKQNLFFAFIYNVIGIPIAAGVLYPVFGWLLNPIFAGAAMAFSSVSVVTNALRLRNFRSSL</sequence>
<keyword evidence="5 21" id="KW-1003">Cell membrane</keyword>
<proteinExistence type="inferred from homology"/>
<dbReference type="PANTHER" id="PTHR43520:SF8">
    <property type="entry name" value="P-TYPE CU(+) TRANSPORTER"/>
    <property type="match status" value="1"/>
</dbReference>
<evidence type="ECO:0000256" key="6">
    <source>
        <dbReference type="ARBA" id="ARBA00022553"/>
    </source>
</evidence>
<dbReference type="CDD" id="cd00371">
    <property type="entry name" value="HMA"/>
    <property type="match status" value="1"/>
</dbReference>
<dbReference type="GO" id="GO:0043682">
    <property type="term" value="F:P-type divalent copper transporter activity"/>
    <property type="evidence" value="ECO:0007669"/>
    <property type="project" value="TreeGrafter"/>
</dbReference>